<comment type="caution">
    <text evidence="7">The sequence shown here is derived from an EMBL/GenBank/DDBJ whole genome shotgun (WGS) entry which is preliminary data.</text>
</comment>
<evidence type="ECO:0008006" key="9">
    <source>
        <dbReference type="Google" id="ProtNLM"/>
    </source>
</evidence>
<dbReference type="SUPFAM" id="SSF48652">
    <property type="entry name" value="Tetraspanin"/>
    <property type="match status" value="1"/>
</dbReference>
<organism evidence="7 8">
    <name type="scientific">Sinanodonta woodiana</name>
    <name type="common">Chinese pond mussel</name>
    <name type="synonym">Anodonta woodiana</name>
    <dbReference type="NCBI Taxonomy" id="1069815"/>
    <lineage>
        <taxon>Eukaryota</taxon>
        <taxon>Metazoa</taxon>
        <taxon>Spiralia</taxon>
        <taxon>Lophotrochozoa</taxon>
        <taxon>Mollusca</taxon>
        <taxon>Bivalvia</taxon>
        <taxon>Autobranchia</taxon>
        <taxon>Heteroconchia</taxon>
        <taxon>Palaeoheterodonta</taxon>
        <taxon>Unionida</taxon>
        <taxon>Unionoidea</taxon>
        <taxon>Unionidae</taxon>
        <taxon>Unioninae</taxon>
        <taxon>Sinanodonta</taxon>
    </lineage>
</organism>
<keyword evidence="2 6" id="KW-0812">Transmembrane</keyword>
<sequence length="537" mass="59522">MGAMKHFLKYGRKFALASNILFGVLSLAIIIAGFVVRFGSQWVNEATLQKIKDSARNAHGVYELSTDNFQPITQSMKQAFGIFLIVTGIASAPLAVFGVYTFLRKKRKFLLAYVIIIGCLLAAQLFVNFHFIKSPETMQDMMKPYLREKVNEYVGMHSSDQVSLGWNYLMQEYQCCGVDSSADFQSSAYYRSYCPYYYYGNYAVPGCCRTLPSSSWSCGNIQYCGGNNNYFWTDGCSTALLDFYYTRNTKVIWPLIGIGLIDQIFLFVFAIILLRTTNFKVEPITNPTTEVLTTGETPTTQNGLQSTSPFDPLSLQKQQIISSAAPTQHNFLPEYLHPSAIVSPALPQQQQLAIAQNQQSPHHVYVPPNSTLSTAAPPSQPLMQLSVPTQSNFHPMQQFLPGAVMSVPQSHDYAHNTTPSTYIPMTTVQSHSNQSLTQAYAPPSTQQHNYAPMTLASNGMQALPQTQAPTSEQQQNYAPMTLANTGMQALPQTQAPPGVQQQYYAPLTLQGNTMQSSPHTTGPLAAQQQNYAPLSSW</sequence>
<evidence type="ECO:0000256" key="4">
    <source>
        <dbReference type="ARBA" id="ARBA00023136"/>
    </source>
</evidence>
<comment type="subcellular location">
    <subcellularLocation>
        <location evidence="1">Membrane</location>
        <topology evidence="1">Multi-pass membrane protein</topology>
    </subcellularLocation>
</comment>
<dbReference type="PANTHER" id="PTHR19282">
    <property type="entry name" value="TETRASPANIN"/>
    <property type="match status" value="1"/>
</dbReference>
<protein>
    <recommendedName>
        <fullName evidence="9">Tetraspanin</fullName>
    </recommendedName>
</protein>
<keyword evidence="8" id="KW-1185">Reference proteome</keyword>
<accession>A0ABD3XMK4</accession>
<dbReference type="Proteomes" id="UP001634394">
    <property type="component" value="Unassembled WGS sequence"/>
</dbReference>
<evidence type="ECO:0000256" key="2">
    <source>
        <dbReference type="ARBA" id="ARBA00022692"/>
    </source>
</evidence>
<feature type="transmembrane region" description="Helical" evidence="6">
    <location>
        <begin position="251"/>
        <end position="274"/>
    </location>
</feature>
<evidence type="ECO:0000256" key="1">
    <source>
        <dbReference type="ARBA" id="ARBA00004141"/>
    </source>
</evidence>
<dbReference type="InterPro" id="IPR008952">
    <property type="entry name" value="Tetraspanin_EC2_sf"/>
</dbReference>
<dbReference type="EMBL" id="JBJQND010000002">
    <property type="protein sequence ID" value="KAL3886841.1"/>
    <property type="molecule type" value="Genomic_DNA"/>
</dbReference>
<keyword evidence="3 6" id="KW-1133">Transmembrane helix</keyword>
<name>A0ABD3XMK4_SINWO</name>
<keyword evidence="4 6" id="KW-0472">Membrane</keyword>
<gene>
    <name evidence="7" type="ORF">ACJMK2_026806</name>
</gene>
<feature type="region of interest" description="Disordered" evidence="5">
    <location>
        <begin position="511"/>
        <end position="537"/>
    </location>
</feature>
<evidence type="ECO:0000256" key="3">
    <source>
        <dbReference type="ARBA" id="ARBA00022989"/>
    </source>
</evidence>
<evidence type="ECO:0000256" key="6">
    <source>
        <dbReference type="SAM" id="Phobius"/>
    </source>
</evidence>
<dbReference type="PANTHER" id="PTHR19282:SF556">
    <property type="entry name" value="TETRASPANIN"/>
    <property type="match status" value="1"/>
</dbReference>
<feature type="transmembrane region" description="Helical" evidence="6">
    <location>
        <begin position="14"/>
        <end position="36"/>
    </location>
</feature>
<dbReference type="Pfam" id="PF00335">
    <property type="entry name" value="Tetraspanin"/>
    <property type="match status" value="1"/>
</dbReference>
<dbReference type="AlphaFoldDB" id="A0ABD3XMK4"/>
<proteinExistence type="predicted"/>
<evidence type="ECO:0000313" key="7">
    <source>
        <dbReference type="EMBL" id="KAL3886841.1"/>
    </source>
</evidence>
<feature type="transmembrane region" description="Helical" evidence="6">
    <location>
        <begin position="110"/>
        <end position="132"/>
    </location>
</feature>
<evidence type="ECO:0000313" key="8">
    <source>
        <dbReference type="Proteomes" id="UP001634394"/>
    </source>
</evidence>
<dbReference type="InterPro" id="IPR018499">
    <property type="entry name" value="Tetraspanin/Peripherin"/>
</dbReference>
<reference evidence="7 8" key="1">
    <citation type="submission" date="2024-11" db="EMBL/GenBank/DDBJ databases">
        <title>Chromosome-level genome assembly of the freshwater bivalve Anodonta woodiana.</title>
        <authorList>
            <person name="Chen X."/>
        </authorList>
    </citation>
    <scope>NUCLEOTIDE SEQUENCE [LARGE SCALE GENOMIC DNA]</scope>
    <source>
        <strain evidence="7">MN2024</strain>
        <tissue evidence="7">Gills</tissue>
    </source>
</reference>
<dbReference type="GO" id="GO:0016020">
    <property type="term" value="C:membrane"/>
    <property type="evidence" value="ECO:0007669"/>
    <property type="project" value="UniProtKB-SubCell"/>
</dbReference>
<feature type="transmembrane region" description="Helical" evidence="6">
    <location>
        <begin position="79"/>
        <end position="103"/>
    </location>
</feature>
<evidence type="ECO:0000256" key="5">
    <source>
        <dbReference type="SAM" id="MobiDB-lite"/>
    </source>
</evidence>